<protein>
    <submittedName>
        <fullName evidence="4">Diaminopropionate ammonia-lyase</fullName>
        <ecNumber evidence="4">4.3.1.15</ecNumber>
    </submittedName>
</protein>
<keyword evidence="5" id="KW-1185">Reference proteome</keyword>
<evidence type="ECO:0000313" key="4">
    <source>
        <dbReference type="EMBL" id="MDA3628335.1"/>
    </source>
</evidence>
<organism evidence="4 5">
    <name type="scientific">Saccharopolyspora oryzae</name>
    <dbReference type="NCBI Taxonomy" id="2997343"/>
    <lineage>
        <taxon>Bacteria</taxon>
        <taxon>Bacillati</taxon>
        <taxon>Actinomycetota</taxon>
        <taxon>Actinomycetes</taxon>
        <taxon>Pseudonocardiales</taxon>
        <taxon>Pseudonocardiaceae</taxon>
        <taxon>Saccharopolyspora</taxon>
    </lineage>
</organism>
<dbReference type="InterPro" id="IPR036052">
    <property type="entry name" value="TrpB-like_PALP_sf"/>
</dbReference>
<dbReference type="EC" id="4.3.1.15" evidence="4"/>
<keyword evidence="4" id="KW-0456">Lyase</keyword>
<dbReference type="PANTHER" id="PTHR42937:SF1">
    <property type="entry name" value="DIAMINOPROPIONATE AMMONIA-LYASE"/>
    <property type="match status" value="1"/>
</dbReference>
<evidence type="ECO:0000256" key="1">
    <source>
        <dbReference type="ARBA" id="ARBA00001933"/>
    </source>
</evidence>
<proteinExistence type="predicted"/>
<dbReference type="Gene3D" id="3.40.50.1100">
    <property type="match status" value="2"/>
</dbReference>
<dbReference type="Pfam" id="PF00291">
    <property type="entry name" value="PALP"/>
    <property type="match status" value="1"/>
</dbReference>
<accession>A0ABT4V2Z6</accession>
<feature type="domain" description="Tryptophan synthase beta chain-like PALP" evidence="3">
    <location>
        <begin position="32"/>
        <end position="354"/>
    </location>
</feature>
<dbReference type="NCBIfam" id="NF006058">
    <property type="entry name" value="PRK08206.1"/>
    <property type="match status" value="1"/>
</dbReference>
<sequence length="377" mass="39092">MSHPRVIQNPLVDRKAVRSLVDESRAFHLSMPGYEPTALTAAPTAASRLGVRSVHVKDESGRMGMPSFKILGASWATYRTVLRALGIPADAGIGLPELEQRLTAHRGLRLVAATDGNHGRAVARMAKLLGIGAHILVPEDMVQARIDAIAAEGAEVEVVAGGYDDAIRRSAELADEDNLVVSDTSWEGYVEPPGWVIDGYSTMIDEILQEVGSGAAPRPTVVAAQIGVGAFAAAVVRGFAASGGTRLIGVEPVSADCTAASIEAGEVVTIPGPQRSIMAGLNCGTPSLIAWPDVSRGFDQFVTVTDGAAEEAMRLLYADGIISGESGAAGLAGLLEHTAALGLGAEDDVLLISTEGATDVPAFNRTTGARLVEQGQE</sequence>
<evidence type="ECO:0000259" key="3">
    <source>
        <dbReference type="Pfam" id="PF00291"/>
    </source>
</evidence>
<keyword evidence="2" id="KW-0663">Pyridoxal phosphate</keyword>
<dbReference type="GO" id="GO:0008838">
    <property type="term" value="F:diaminopropionate ammonia-lyase activity"/>
    <property type="evidence" value="ECO:0007669"/>
    <property type="project" value="UniProtKB-EC"/>
</dbReference>
<dbReference type="SUPFAM" id="SSF53686">
    <property type="entry name" value="Tryptophan synthase beta subunit-like PLP-dependent enzymes"/>
    <property type="match status" value="1"/>
</dbReference>
<dbReference type="InterPro" id="IPR001926">
    <property type="entry name" value="TrpB-like_PALP"/>
</dbReference>
<comment type="caution">
    <text evidence="4">The sequence shown here is derived from an EMBL/GenBank/DDBJ whole genome shotgun (WGS) entry which is preliminary data.</text>
</comment>
<dbReference type="PANTHER" id="PTHR42937">
    <property type="match status" value="1"/>
</dbReference>
<comment type="cofactor">
    <cofactor evidence="1">
        <name>pyridoxal 5'-phosphate</name>
        <dbReference type="ChEBI" id="CHEBI:597326"/>
    </cofactor>
</comment>
<gene>
    <name evidence="4" type="ORF">OU415_23085</name>
</gene>
<reference evidence="4 5" key="1">
    <citation type="submission" date="2022-11" db="EMBL/GenBank/DDBJ databases">
        <title>Draft genome sequence of Saccharopolyspora sp. WRP15-2 isolated from rhizosphere soils of wild rice in Thailand.</title>
        <authorList>
            <person name="Duangmal K."/>
            <person name="Kammanee S."/>
            <person name="Muangham S."/>
        </authorList>
    </citation>
    <scope>NUCLEOTIDE SEQUENCE [LARGE SCALE GENOMIC DNA]</scope>
    <source>
        <strain evidence="4 5">WRP15-2</strain>
    </source>
</reference>
<dbReference type="RefSeq" id="WP_270951165.1">
    <property type="nucleotide sequence ID" value="NZ_JAQGLA010000043.1"/>
</dbReference>
<evidence type="ECO:0000313" key="5">
    <source>
        <dbReference type="Proteomes" id="UP001210380"/>
    </source>
</evidence>
<name>A0ABT4V2Z6_9PSEU</name>
<dbReference type="Proteomes" id="UP001210380">
    <property type="component" value="Unassembled WGS sequence"/>
</dbReference>
<evidence type="ECO:0000256" key="2">
    <source>
        <dbReference type="ARBA" id="ARBA00022898"/>
    </source>
</evidence>
<dbReference type="EMBL" id="JAQGLA010000043">
    <property type="protein sequence ID" value="MDA3628335.1"/>
    <property type="molecule type" value="Genomic_DNA"/>
</dbReference>